<reference evidence="3 5" key="2">
    <citation type="submission" date="2022-03" db="EMBL/GenBank/DDBJ databases">
        <title>Genome sequencing of Morococcus cerebrosus.</title>
        <authorList>
            <person name="Baek M.-G."/>
            <person name="Yi H."/>
        </authorList>
    </citation>
    <scope>NUCLEOTIDE SEQUENCE [LARGE SCALE GENOMIC DNA]</scope>
    <source>
        <strain evidence="3 5">CIP 81.93</strain>
    </source>
</reference>
<dbReference type="EMBL" id="CP094242">
    <property type="protein sequence ID" value="UNV86429.1"/>
    <property type="molecule type" value="Genomic_DNA"/>
</dbReference>
<keyword evidence="5" id="KW-1185">Reference proteome</keyword>
<protein>
    <submittedName>
        <fullName evidence="3">FixH family protein</fullName>
    </submittedName>
    <submittedName>
        <fullName evidence="2">Membrane protein</fullName>
    </submittedName>
</protein>
<reference evidence="2 4" key="1">
    <citation type="submission" date="2014-12" db="EMBL/GenBank/DDBJ databases">
        <title>Genome sequence of Morococcus cerebrosus.</title>
        <authorList>
            <person name="Shin S.-K."/>
            <person name="Yi H."/>
        </authorList>
    </citation>
    <scope>NUCLEOTIDE SEQUENCE [LARGE SCALE GENOMIC DNA]</scope>
    <source>
        <strain evidence="2 4">CIP 81.93</strain>
    </source>
</reference>
<organism evidence="2 4">
    <name type="scientific">Morococcus cerebrosus</name>
    <dbReference type="NCBI Taxonomy" id="1056807"/>
    <lineage>
        <taxon>Bacteria</taxon>
        <taxon>Pseudomonadati</taxon>
        <taxon>Pseudomonadota</taxon>
        <taxon>Betaproteobacteria</taxon>
        <taxon>Neisseriales</taxon>
        <taxon>Neisseriaceae</taxon>
        <taxon>Morococcus</taxon>
    </lineage>
</organism>
<name>A0A0C1E4F0_9NEIS</name>
<accession>A0A0C1E4F0</accession>
<evidence type="ECO:0000313" key="5">
    <source>
        <dbReference type="Proteomes" id="UP000829504"/>
    </source>
</evidence>
<keyword evidence="1" id="KW-1133">Transmembrane helix</keyword>
<evidence type="ECO:0000313" key="2">
    <source>
        <dbReference type="EMBL" id="KIC06849.1"/>
    </source>
</evidence>
<evidence type="ECO:0000313" key="3">
    <source>
        <dbReference type="EMBL" id="UNV86429.1"/>
    </source>
</evidence>
<dbReference type="RefSeq" id="WP_003744335.1">
    <property type="nucleotide sequence ID" value="NZ_JUFZ01000082.1"/>
</dbReference>
<proteinExistence type="predicted"/>
<dbReference type="EMBL" id="JUFZ01000082">
    <property type="protein sequence ID" value="KIC06849.1"/>
    <property type="molecule type" value="Genomic_DNA"/>
</dbReference>
<gene>
    <name evidence="2" type="ORF">MCC93_17540</name>
    <name evidence="3" type="ORF">MON37_06885</name>
</gene>
<dbReference type="InterPro" id="IPR008620">
    <property type="entry name" value="FixH"/>
</dbReference>
<dbReference type="AlphaFoldDB" id="A0A0C1E4F0"/>
<keyword evidence="1" id="KW-0812">Transmembrane</keyword>
<evidence type="ECO:0000256" key="1">
    <source>
        <dbReference type="SAM" id="Phobius"/>
    </source>
</evidence>
<evidence type="ECO:0000313" key="4">
    <source>
        <dbReference type="Proteomes" id="UP000031390"/>
    </source>
</evidence>
<dbReference type="Pfam" id="PF05751">
    <property type="entry name" value="FixH"/>
    <property type="match status" value="1"/>
</dbReference>
<sequence>MSEQKQVKPWYKHIWPWVLMAGPIFVVIASVAMFFVAKEHATDLVTDDYYKDGKHIDIQLHRDEEAVKRHMQVQVLISPDKDAAKVFVSGEFDPKQPLNLLLMHPTKKSEDQTVKLHPVSAEIQNGRMEYEATFKPLPPTNHWYLRVEDTSGVWRVEDKWIVSQGNAINLTPMNKLFENANQKPKDSGQ</sequence>
<dbReference type="Proteomes" id="UP000031390">
    <property type="component" value="Unassembled WGS sequence"/>
</dbReference>
<dbReference type="Proteomes" id="UP000829504">
    <property type="component" value="Chromosome"/>
</dbReference>
<feature type="transmembrane region" description="Helical" evidence="1">
    <location>
        <begin position="14"/>
        <end position="36"/>
    </location>
</feature>
<keyword evidence="1" id="KW-0472">Membrane</keyword>
<dbReference type="PATRIC" id="fig|1056807.3.peg.1680"/>